<keyword evidence="5" id="KW-1185">Reference proteome</keyword>
<dbReference type="GO" id="GO:0008782">
    <property type="term" value="F:adenosylhomocysteine nucleosidase activity"/>
    <property type="evidence" value="ECO:0007669"/>
    <property type="project" value="TreeGrafter"/>
</dbReference>
<protein>
    <recommendedName>
        <fullName evidence="1 2">Futalosine hydrolase</fullName>
        <shortName evidence="1">FL hydrolase</shortName>
        <ecNumber evidence="1 2">3.2.2.26</ecNumber>
    </recommendedName>
    <alternativeName>
        <fullName evidence="1">Futalosine nucleosidase</fullName>
    </alternativeName>
    <alternativeName>
        <fullName evidence="1">Menaquinone biosynthetic enzyme MqnB</fullName>
    </alternativeName>
</protein>
<dbReference type="Pfam" id="PF01048">
    <property type="entry name" value="PNP_UDP_1"/>
    <property type="match status" value="1"/>
</dbReference>
<proteinExistence type="inferred from homology"/>
<dbReference type="InterPro" id="IPR000845">
    <property type="entry name" value="Nucleoside_phosphorylase_d"/>
</dbReference>
<name>A0A6I6G9H6_9BACT</name>
<dbReference type="InterPro" id="IPR019963">
    <property type="entry name" value="FL_hydrolase_MqnB"/>
</dbReference>
<dbReference type="GO" id="GO:0008930">
    <property type="term" value="F:methylthioadenosine nucleosidase activity"/>
    <property type="evidence" value="ECO:0007669"/>
    <property type="project" value="TreeGrafter"/>
</dbReference>
<comment type="pathway">
    <text evidence="1">Quinol/quinone metabolism; menaquinone biosynthesis.</text>
</comment>
<dbReference type="UniPathway" id="UPA00079"/>
<feature type="domain" description="Nucleoside phosphorylase" evidence="3">
    <location>
        <begin position="27"/>
        <end position="199"/>
    </location>
</feature>
<accession>A0A6I6G9H6</accession>
<dbReference type="CDD" id="cd17766">
    <property type="entry name" value="futalosine_nucleosidase_MqnB"/>
    <property type="match status" value="1"/>
</dbReference>
<dbReference type="PANTHER" id="PTHR46832">
    <property type="entry name" value="5'-METHYLTHIOADENOSINE/S-ADENOSYLHOMOCYSTEINE NUCLEOSIDASE"/>
    <property type="match status" value="1"/>
</dbReference>
<dbReference type="GO" id="GO:0005829">
    <property type="term" value="C:cytosol"/>
    <property type="evidence" value="ECO:0007669"/>
    <property type="project" value="TreeGrafter"/>
</dbReference>
<organism evidence="4 5">
    <name type="scientific">Phnomibacter ginsenosidimutans</name>
    <dbReference type="NCBI Taxonomy" id="2676868"/>
    <lineage>
        <taxon>Bacteria</taxon>
        <taxon>Pseudomonadati</taxon>
        <taxon>Bacteroidota</taxon>
        <taxon>Chitinophagia</taxon>
        <taxon>Chitinophagales</taxon>
        <taxon>Chitinophagaceae</taxon>
        <taxon>Phnomibacter</taxon>
    </lineage>
</organism>
<dbReference type="Gene3D" id="3.40.50.1580">
    <property type="entry name" value="Nucleoside phosphorylase domain"/>
    <property type="match status" value="1"/>
</dbReference>
<dbReference type="RefSeq" id="WP_157479629.1">
    <property type="nucleotide sequence ID" value="NZ_CP046566.1"/>
</dbReference>
<dbReference type="HAMAP" id="MF_00991">
    <property type="entry name" value="MqnB"/>
    <property type="match status" value="1"/>
</dbReference>
<comment type="function">
    <text evidence="1">Catalyzes the hydrolysis of futalosine (FL) to dehypoxanthine futalosine (DHFL) and hypoxanthine, a step in the biosynthesis of menaquinone (MK, vitamin K2).</text>
</comment>
<evidence type="ECO:0000313" key="4">
    <source>
        <dbReference type="EMBL" id="QGW29277.1"/>
    </source>
</evidence>
<dbReference type="NCBIfam" id="TIGR03664">
    <property type="entry name" value="fut_nucase"/>
    <property type="match status" value="1"/>
</dbReference>
<keyword evidence="1 4" id="KW-0378">Hydrolase</keyword>
<dbReference type="EC" id="3.2.2.26" evidence="1 2"/>
<evidence type="ECO:0000259" key="3">
    <source>
        <dbReference type="Pfam" id="PF01048"/>
    </source>
</evidence>
<evidence type="ECO:0000256" key="1">
    <source>
        <dbReference type="HAMAP-Rule" id="MF_00991"/>
    </source>
</evidence>
<keyword evidence="1" id="KW-0474">Menaquinone biosynthesis</keyword>
<evidence type="ECO:0000313" key="5">
    <source>
        <dbReference type="Proteomes" id="UP000426027"/>
    </source>
</evidence>
<evidence type="ECO:0000256" key="2">
    <source>
        <dbReference type="NCBIfam" id="TIGR03664"/>
    </source>
</evidence>
<dbReference type="GO" id="GO:0019284">
    <property type="term" value="P:L-methionine salvage from S-adenosylmethionine"/>
    <property type="evidence" value="ECO:0007669"/>
    <property type="project" value="TreeGrafter"/>
</dbReference>
<comment type="similarity">
    <text evidence="1">Belongs to the PNP/UDP phosphorylase family. Futalosine hydrolase subfamily.</text>
</comment>
<sequence length="202" mass="22204">MKILLVSATQLEIQDYVLSAPHHDILITGVGLHAATYELSEQLHGHRYDLVIQAGVAGAFEGSGLKMGDVVAVKQDAFGDIGSYEANQFHSLQQLGLSTEKEWLVNPHNIINKLQMPHVKSITINTVTDYTPYVQALQQKWQADIESMEGAALHYVCTKKNVPFVQLRAISNVVGERDKTKWMLGTAIANLNAAVKALIDSL</sequence>
<dbReference type="EMBL" id="CP046566">
    <property type="protein sequence ID" value="QGW29277.1"/>
    <property type="molecule type" value="Genomic_DNA"/>
</dbReference>
<dbReference type="KEGG" id="fls:GLV81_15180"/>
<comment type="catalytic activity">
    <reaction evidence="1">
        <text>futalosine + H2O = dehypoxanthine futalosine + hypoxanthine</text>
        <dbReference type="Rhea" id="RHEA:25904"/>
        <dbReference type="ChEBI" id="CHEBI:15377"/>
        <dbReference type="ChEBI" id="CHEBI:17368"/>
        <dbReference type="ChEBI" id="CHEBI:58863"/>
        <dbReference type="ChEBI" id="CHEBI:58864"/>
        <dbReference type="EC" id="3.2.2.26"/>
    </reaction>
</comment>
<dbReference type="Proteomes" id="UP000426027">
    <property type="component" value="Chromosome"/>
</dbReference>
<dbReference type="AlphaFoldDB" id="A0A6I6G9H6"/>
<dbReference type="GO" id="GO:0009116">
    <property type="term" value="P:nucleoside metabolic process"/>
    <property type="evidence" value="ECO:0007669"/>
    <property type="project" value="InterPro"/>
</dbReference>
<gene>
    <name evidence="1 4" type="primary">mqnB</name>
    <name evidence="4" type="ORF">GLV81_15180</name>
</gene>
<dbReference type="InterPro" id="IPR035994">
    <property type="entry name" value="Nucleoside_phosphorylase_sf"/>
</dbReference>
<dbReference type="SUPFAM" id="SSF53167">
    <property type="entry name" value="Purine and uridine phosphorylases"/>
    <property type="match status" value="1"/>
</dbReference>
<dbReference type="GO" id="GO:0009234">
    <property type="term" value="P:menaquinone biosynthetic process"/>
    <property type="evidence" value="ECO:0007669"/>
    <property type="project" value="UniProtKB-UniRule"/>
</dbReference>
<dbReference type="PANTHER" id="PTHR46832:SF2">
    <property type="entry name" value="FUTALOSINE HYDROLASE"/>
    <property type="match status" value="1"/>
</dbReference>
<keyword evidence="4" id="KW-0326">Glycosidase</keyword>
<reference evidence="4 5" key="1">
    <citation type="submission" date="2019-11" db="EMBL/GenBank/DDBJ databases">
        <authorList>
            <person name="Im W.T."/>
        </authorList>
    </citation>
    <scope>NUCLEOTIDE SEQUENCE [LARGE SCALE GENOMIC DNA]</scope>
    <source>
        <strain evidence="4 5">SB-02</strain>
    </source>
</reference>